<keyword evidence="2" id="KW-1185">Reference proteome</keyword>
<dbReference type="Proteomes" id="UP001345963">
    <property type="component" value="Unassembled WGS sequence"/>
</dbReference>
<dbReference type="EMBL" id="JAHUTI010074656">
    <property type="protein sequence ID" value="MED6256398.1"/>
    <property type="molecule type" value="Genomic_DNA"/>
</dbReference>
<protein>
    <submittedName>
        <fullName evidence="1">Uncharacterized protein</fullName>
    </submittedName>
</protein>
<comment type="caution">
    <text evidence="1">The sequence shown here is derived from an EMBL/GenBank/DDBJ whole genome shotgun (WGS) entry which is preliminary data.</text>
</comment>
<reference evidence="1 2" key="1">
    <citation type="submission" date="2021-07" db="EMBL/GenBank/DDBJ databases">
        <authorList>
            <person name="Palmer J.M."/>
        </authorList>
    </citation>
    <scope>NUCLEOTIDE SEQUENCE [LARGE SCALE GENOMIC DNA]</scope>
    <source>
        <strain evidence="1 2">AT_MEX2019</strain>
        <tissue evidence="1">Muscle</tissue>
    </source>
</reference>
<feature type="non-terminal residue" evidence="1">
    <location>
        <position position="1"/>
    </location>
</feature>
<name>A0ABU7C0N2_9TELE</name>
<proteinExistence type="predicted"/>
<gene>
    <name evidence="1" type="ORF">ATANTOWER_025245</name>
</gene>
<accession>A0ABU7C0N2</accession>
<organism evidence="1 2">
    <name type="scientific">Ataeniobius toweri</name>
    <dbReference type="NCBI Taxonomy" id="208326"/>
    <lineage>
        <taxon>Eukaryota</taxon>
        <taxon>Metazoa</taxon>
        <taxon>Chordata</taxon>
        <taxon>Craniata</taxon>
        <taxon>Vertebrata</taxon>
        <taxon>Euteleostomi</taxon>
        <taxon>Actinopterygii</taxon>
        <taxon>Neopterygii</taxon>
        <taxon>Teleostei</taxon>
        <taxon>Neoteleostei</taxon>
        <taxon>Acanthomorphata</taxon>
        <taxon>Ovalentaria</taxon>
        <taxon>Atherinomorphae</taxon>
        <taxon>Cyprinodontiformes</taxon>
        <taxon>Goodeidae</taxon>
        <taxon>Ataeniobius</taxon>
    </lineage>
</organism>
<sequence>NTEIFVGQNLLVLTNSAEPQNLVPLRKAEDGSRADQLMPAGIWMPCCGNTHRCVHPLIYEDNDPRSYF</sequence>
<evidence type="ECO:0000313" key="2">
    <source>
        <dbReference type="Proteomes" id="UP001345963"/>
    </source>
</evidence>
<evidence type="ECO:0000313" key="1">
    <source>
        <dbReference type="EMBL" id="MED6256398.1"/>
    </source>
</evidence>